<gene>
    <name evidence="1" type="ORF">NCTC11075_02660</name>
</gene>
<proteinExistence type="predicted"/>
<protein>
    <submittedName>
        <fullName evidence="1">Uncharacterized protein</fullName>
    </submittedName>
</protein>
<name>A0A447UMA9_CITKO</name>
<dbReference type="AlphaFoldDB" id="A0A447UMA9"/>
<dbReference type="Proteomes" id="UP000270272">
    <property type="component" value="Chromosome"/>
</dbReference>
<dbReference type="EMBL" id="LR134204">
    <property type="protein sequence ID" value="VEB90828.1"/>
    <property type="molecule type" value="Genomic_DNA"/>
</dbReference>
<evidence type="ECO:0000313" key="2">
    <source>
        <dbReference type="Proteomes" id="UP000270272"/>
    </source>
</evidence>
<organism evidence="1 2">
    <name type="scientific">Citrobacter koseri</name>
    <name type="common">Citrobacter diversus</name>
    <dbReference type="NCBI Taxonomy" id="545"/>
    <lineage>
        <taxon>Bacteria</taxon>
        <taxon>Pseudomonadati</taxon>
        <taxon>Pseudomonadota</taxon>
        <taxon>Gammaproteobacteria</taxon>
        <taxon>Enterobacterales</taxon>
        <taxon>Enterobacteriaceae</taxon>
        <taxon>Citrobacter</taxon>
    </lineage>
</organism>
<reference evidence="1 2" key="1">
    <citation type="submission" date="2018-12" db="EMBL/GenBank/DDBJ databases">
        <authorList>
            <consortium name="Pathogen Informatics"/>
        </authorList>
    </citation>
    <scope>NUCLEOTIDE SEQUENCE [LARGE SCALE GENOMIC DNA]</scope>
    <source>
        <strain evidence="1 2">NCTC11075</strain>
    </source>
</reference>
<evidence type="ECO:0000313" key="1">
    <source>
        <dbReference type="EMBL" id="VEB90828.1"/>
    </source>
</evidence>
<sequence length="31" mass="3513">MNDFFKELMESASEAVEISQGRKTCCPNHPI</sequence>
<accession>A0A447UMA9</accession>